<gene>
    <name evidence="2" type="ORF">VW35_02385</name>
</gene>
<reference evidence="2 3" key="1">
    <citation type="submission" date="2015-03" db="EMBL/GenBank/DDBJ databases">
        <authorList>
            <person name="Hassan Y.I."/>
            <person name="Lepp D."/>
            <person name="Zhou T."/>
        </authorList>
    </citation>
    <scope>NUCLEOTIDE SEQUENCE [LARGE SCALE GENOMIC DNA]</scope>
    <source>
        <strain evidence="2 3">GH2-10</strain>
    </source>
</reference>
<dbReference type="AlphaFoldDB" id="A0A0F5LF93"/>
<dbReference type="STRING" id="361041.VW35_02385"/>
<comment type="caution">
    <text evidence="2">The sequence shown here is derived from an EMBL/GenBank/DDBJ whole genome shotgun (WGS) entry which is preliminary data.</text>
</comment>
<name>A0A0F5LF93_9HYPH</name>
<proteinExistence type="predicted"/>
<dbReference type="EMBL" id="LAJG01000005">
    <property type="protein sequence ID" value="KKB81036.1"/>
    <property type="molecule type" value="Genomic_DNA"/>
</dbReference>
<dbReference type="Proteomes" id="UP000033514">
    <property type="component" value="Unassembled WGS sequence"/>
</dbReference>
<sequence length="214" mass="24160">MTVPAVDPRISCRRSKALNSSLTGRSIVFVAFPRLRPVLAPNMPADRNKDVELSAKSLAKSAKAGRIMTDVRMAASIMQDAFPVGPGRNVGTAIYEIFEALKAHERSLPREVLRERNRQWTERRVRALWKKEARRVDHYEIQDLTAIAVEEARRERQHLKARQERLDAIIASAAASELGEVDFEEVQRFGGLDLPGARFTDADERADQSRGWGR</sequence>
<feature type="region of interest" description="Disordered" evidence="1">
    <location>
        <begin position="194"/>
        <end position="214"/>
    </location>
</feature>
<organism evidence="2 3">
    <name type="scientific">Devosia soli</name>
    <dbReference type="NCBI Taxonomy" id="361041"/>
    <lineage>
        <taxon>Bacteria</taxon>
        <taxon>Pseudomonadati</taxon>
        <taxon>Pseudomonadota</taxon>
        <taxon>Alphaproteobacteria</taxon>
        <taxon>Hyphomicrobiales</taxon>
        <taxon>Devosiaceae</taxon>
        <taxon>Devosia</taxon>
    </lineage>
</organism>
<keyword evidence="3" id="KW-1185">Reference proteome</keyword>
<accession>A0A0F5LF93</accession>
<evidence type="ECO:0000313" key="3">
    <source>
        <dbReference type="Proteomes" id="UP000033514"/>
    </source>
</evidence>
<dbReference type="PATRIC" id="fig|361041.3.peg.3862"/>
<evidence type="ECO:0000256" key="1">
    <source>
        <dbReference type="SAM" id="MobiDB-lite"/>
    </source>
</evidence>
<evidence type="ECO:0000313" key="2">
    <source>
        <dbReference type="EMBL" id="KKB81036.1"/>
    </source>
</evidence>
<protein>
    <submittedName>
        <fullName evidence="2">Uncharacterized protein</fullName>
    </submittedName>
</protein>